<feature type="transmembrane region" description="Helical" evidence="1">
    <location>
        <begin position="58"/>
        <end position="77"/>
    </location>
</feature>
<evidence type="ECO:0000313" key="3">
    <source>
        <dbReference type="Proteomes" id="UP001499967"/>
    </source>
</evidence>
<feature type="transmembrane region" description="Helical" evidence="1">
    <location>
        <begin position="124"/>
        <end position="150"/>
    </location>
</feature>
<feature type="transmembrane region" description="Helical" evidence="1">
    <location>
        <begin position="29"/>
        <end position="46"/>
    </location>
</feature>
<keyword evidence="1" id="KW-0472">Membrane</keyword>
<gene>
    <name evidence="2" type="ORF">GCM10009559_64480</name>
</gene>
<keyword evidence="1" id="KW-1133">Transmembrane helix</keyword>
<evidence type="ECO:0000313" key="2">
    <source>
        <dbReference type="EMBL" id="GAA0899620.1"/>
    </source>
</evidence>
<keyword evidence="3" id="KW-1185">Reference proteome</keyword>
<evidence type="ECO:0000256" key="1">
    <source>
        <dbReference type="SAM" id="Phobius"/>
    </source>
</evidence>
<dbReference type="Proteomes" id="UP001499967">
    <property type="component" value="Unassembled WGS sequence"/>
</dbReference>
<name>A0ABN1NAB4_9PSEU</name>
<feature type="transmembrane region" description="Helical" evidence="1">
    <location>
        <begin position="156"/>
        <end position="173"/>
    </location>
</feature>
<proteinExistence type="predicted"/>
<protein>
    <submittedName>
        <fullName evidence="2">Uncharacterized protein</fullName>
    </submittedName>
</protein>
<keyword evidence="1" id="KW-0812">Transmembrane</keyword>
<dbReference type="EMBL" id="BAAAHP010000209">
    <property type="protein sequence ID" value="GAA0899620.1"/>
    <property type="molecule type" value="Genomic_DNA"/>
</dbReference>
<accession>A0ABN1NAB4</accession>
<comment type="caution">
    <text evidence="2">The sequence shown here is derived from an EMBL/GenBank/DDBJ whole genome shotgun (WGS) entry which is preliminary data.</text>
</comment>
<organism evidence="2 3">
    <name type="scientific">Pseudonocardia zijingensis</name>
    <dbReference type="NCBI Taxonomy" id="153376"/>
    <lineage>
        <taxon>Bacteria</taxon>
        <taxon>Bacillati</taxon>
        <taxon>Actinomycetota</taxon>
        <taxon>Actinomycetes</taxon>
        <taxon>Pseudonocardiales</taxon>
        <taxon>Pseudonocardiaceae</taxon>
        <taxon>Pseudonocardia</taxon>
    </lineage>
</organism>
<reference evidence="2 3" key="1">
    <citation type="journal article" date="2019" name="Int. J. Syst. Evol. Microbiol.">
        <title>The Global Catalogue of Microorganisms (GCM) 10K type strain sequencing project: providing services to taxonomists for standard genome sequencing and annotation.</title>
        <authorList>
            <consortium name="The Broad Institute Genomics Platform"/>
            <consortium name="The Broad Institute Genome Sequencing Center for Infectious Disease"/>
            <person name="Wu L."/>
            <person name="Ma J."/>
        </authorList>
    </citation>
    <scope>NUCLEOTIDE SEQUENCE [LARGE SCALE GENOMIC DNA]</scope>
    <source>
        <strain evidence="2 3">JCM 11117</strain>
    </source>
</reference>
<sequence>MPVPPPPSAPDGAAPPNGSTVVAALNARHHRVALLLFAAIVVAHWAEHLAQAFQIYAFGWSRPAAGGALGLVWPWLVSSEWMHYGYAVIMLGGLVVLRHAFTGTSRTWWNAAMWIQAWHHVEHLLLLVQASTGAYLLGASAPTSVAQLIIPRVELHLFYNTVVTVPMVVAMVLHRRYRPMATAEPACGCATRPRFAFAGG</sequence>
<feature type="transmembrane region" description="Helical" evidence="1">
    <location>
        <begin position="83"/>
        <end position="103"/>
    </location>
</feature>